<dbReference type="SUPFAM" id="SSF56112">
    <property type="entry name" value="Protein kinase-like (PK-like)"/>
    <property type="match status" value="1"/>
</dbReference>
<proteinExistence type="predicted"/>
<dbReference type="Pfam" id="PF00069">
    <property type="entry name" value="Pkinase"/>
    <property type="match status" value="1"/>
</dbReference>
<evidence type="ECO:0000256" key="2">
    <source>
        <dbReference type="ARBA" id="ARBA00022741"/>
    </source>
</evidence>
<dbReference type="PANTHER" id="PTHR44329:SF288">
    <property type="entry name" value="MITOGEN-ACTIVATED PROTEIN KINASE KINASE KINASE 20"/>
    <property type="match status" value="1"/>
</dbReference>
<evidence type="ECO:0000256" key="4">
    <source>
        <dbReference type="ARBA" id="ARBA00022840"/>
    </source>
</evidence>
<keyword evidence="1" id="KW-0808">Transferase</keyword>
<sequence length="467" mass="53695">MSNNQNKRSNREVLDTHGSSYELGAEMNRGGQGIVYYTQLPRVLVKGFTDKNETKRSLWRKHIAWLIQQNLHELKIARPLALLAEPRAGYVMELMDGLVPVQSLFDEYIDASSPEQKYLEQGGVQRRVDILCQLARTLNQLHSRGLLYGDISPTNVFISEDPQYSETWLIDCDNISLEAHCGLTLHTADYGAPEVVRNEALLSSLTDCWSFAVLAYQLLTHCHPFKGDMVNDGEPELEDAALRGEISWINDLTDNDNVSSYNQLNHLFENSELMALFHRCFEAGRHDPSERPLMSEWLEVLTEVKERLITCLHCNYQTLIPKETLFDDIPDCWMCDTAADHGLVVFEEYIFISESEAKKHPELPDNWLKTGRLVFLQQGNTQELKRMMPSYSYDRWPSDHVKVEYTEKGLGIYPLQGCTLNLQRGIKIKPLEKYQGLKLESRDSSAAPFQLHIGALDQMHVIWQFRW</sequence>
<dbReference type="SMART" id="SM00220">
    <property type="entry name" value="S_TKc"/>
    <property type="match status" value="1"/>
</dbReference>
<protein>
    <submittedName>
        <fullName evidence="6">Serine/threonine protein kinase</fullName>
    </submittedName>
</protein>
<evidence type="ECO:0000259" key="5">
    <source>
        <dbReference type="PROSITE" id="PS50011"/>
    </source>
</evidence>
<dbReference type="Gene3D" id="1.10.510.10">
    <property type="entry name" value="Transferase(Phosphotransferase) domain 1"/>
    <property type="match status" value="1"/>
</dbReference>
<dbReference type="RefSeq" id="WP_097112607.1">
    <property type="nucleotide sequence ID" value="NZ_OBEB01000008.1"/>
</dbReference>
<dbReference type="EMBL" id="OBEB01000008">
    <property type="protein sequence ID" value="SNY58504.1"/>
    <property type="molecule type" value="Genomic_DNA"/>
</dbReference>
<dbReference type="AlphaFoldDB" id="A0A285JE10"/>
<organism evidence="6 7">
    <name type="scientific">Arsukibacterium tuosuense</name>
    <dbReference type="NCBI Taxonomy" id="1323745"/>
    <lineage>
        <taxon>Bacteria</taxon>
        <taxon>Pseudomonadati</taxon>
        <taxon>Pseudomonadota</taxon>
        <taxon>Gammaproteobacteria</taxon>
        <taxon>Chromatiales</taxon>
        <taxon>Chromatiaceae</taxon>
        <taxon>Arsukibacterium</taxon>
    </lineage>
</organism>
<evidence type="ECO:0000256" key="1">
    <source>
        <dbReference type="ARBA" id="ARBA00022679"/>
    </source>
</evidence>
<dbReference type="Proteomes" id="UP000219353">
    <property type="component" value="Unassembled WGS sequence"/>
</dbReference>
<evidence type="ECO:0000313" key="6">
    <source>
        <dbReference type="EMBL" id="SNY58504.1"/>
    </source>
</evidence>
<keyword evidence="4" id="KW-0067">ATP-binding</keyword>
<feature type="domain" description="Protein kinase" evidence="5">
    <location>
        <begin position="21"/>
        <end position="308"/>
    </location>
</feature>
<reference evidence="7" key="1">
    <citation type="submission" date="2017-09" db="EMBL/GenBank/DDBJ databases">
        <authorList>
            <person name="Varghese N."/>
            <person name="Submissions S."/>
        </authorList>
    </citation>
    <scope>NUCLEOTIDE SEQUENCE [LARGE SCALE GENOMIC DNA]</scope>
    <source>
        <strain evidence="7">CGMCC 1.12461</strain>
    </source>
</reference>
<keyword evidence="2" id="KW-0547">Nucleotide-binding</keyword>
<dbReference type="InterPro" id="IPR008266">
    <property type="entry name" value="Tyr_kinase_AS"/>
</dbReference>
<keyword evidence="7" id="KW-1185">Reference proteome</keyword>
<accession>A0A285JE10</accession>
<dbReference type="OrthoDB" id="1022767at2"/>
<dbReference type="GO" id="GO:0005524">
    <property type="term" value="F:ATP binding"/>
    <property type="evidence" value="ECO:0007669"/>
    <property type="project" value="UniProtKB-KW"/>
</dbReference>
<dbReference type="PROSITE" id="PS50011">
    <property type="entry name" value="PROTEIN_KINASE_DOM"/>
    <property type="match status" value="1"/>
</dbReference>
<keyword evidence="6" id="KW-0723">Serine/threonine-protein kinase</keyword>
<gene>
    <name evidence="6" type="ORF">SAMN06297280_3422</name>
</gene>
<evidence type="ECO:0000256" key="3">
    <source>
        <dbReference type="ARBA" id="ARBA00022777"/>
    </source>
</evidence>
<dbReference type="GO" id="GO:0004674">
    <property type="term" value="F:protein serine/threonine kinase activity"/>
    <property type="evidence" value="ECO:0007669"/>
    <property type="project" value="UniProtKB-KW"/>
</dbReference>
<keyword evidence="3 6" id="KW-0418">Kinase</keyword>
<dbReference type="InterPro" id="IPR051681">
    <property type="entry name" value="Ser/Thr_Kinases-Pseudokinases"/>
</dbReference>
<dbReference type="InterPro" id="IPR011009">
    <property type="entry name" value="Kinase-like_dom_sf"/>
</dbReference>
<evidence type="ECO:0000313" key="7">
    <source>
        <dbReference type="Proteomes" id="UP000219353"/>
    </source>
</evidence>
<dbReference type="InterPro" id="IPR000719">
    <property type="entry name" value="Prot_kinase_dom"/>
</dbReference>
<dbReference type="PROSITE" id="PS00109">
    <property type="entry name" value="PROTEIN_KINASE_TYR"/>
    <property type="match status" value="1"/>
</dbReference>
<dbReference type="PANTHER" id="PTHR44329">
    <property type="entry name" value="SERINE/THREONINE-PROTEIN KINASE TNNI3K-RELATED"/>
    <property type="match status" value="1"/>
</dbReference>
<name>A0A285JE10_9GAMM</name>